<proteinExistence type="predicted"/>
<accession>A0A348WLX2</accession>
<dbReference type="AlphaFoldDB" id="A0A348WLX2"/>
<organism evidence="1 2">
    <name type="scientific">Idiomarina baltica</name>
    <dbReference type="NCBI Taxonomy" id="190892"/>
    <lineage>
        <taxon>Bacteria</taxon>
        <taxon>Pseudomonadati</taxon>
        <taxon>Pseudomonadota</taxon>
        <taxon>Gammaproteobacteria</taxon>
        <taxon>Alteromonadales</taxon>
        <taxon>Idiomarinaceae</taxon>
        <taxon>Idiomarina</taxon>
    </lineage>
</organism>
<gene>
    <name evidence="1" type="ORF">DCR58_01975</name>
</gene>
<protein>
    <submittedName>
        <fullName evidence="1">Uncharacterized protein</fullName>
    </submittedName>
</protein>
<comment type="caution">
    <text evidence="1">The sequence shown here is derived from an EMBL/GenBank/DDBJ whole genome shotgun (WGS) entry which is preliminary data.</text>
</comment>
<dbReference type="EMBL" id="DMUP01000042">
    <property type="protein sequence ID" value="HAR55534.1"/>
    <property type="molecule type" value="Genomic_DNA"/>
</dbReference>
<evidence type="ECO:0000313" key="1">
    <source>
        <dbReference type="EMBL" id="HAR55534.1"/>
    </source>
</evidence>
<reference evidence="1 2" key="1">
    <citation type="journal article" date="2018" name="Nat. Biotechnol.">
        <title>A standardized bacterial taxonomy based on genome phylogeny substantially revises the tree of life.</title>
        <authorList>
            <person name="Parks D.H."/>
            <person name="Chuvochina M."/>
            <person name="Waite D.W."/>
            <person name="Rinke C."/>
            <person name="Skarshewski A."/>
            <person name="Chaumeil P.A."/>
            <person name="Hugenholtz P."/>
        </authorList>
    </citation>
    <scope>NUCLEOTIDE SEQUENCE [LARGE SCALE GENOMIC DNA]</scope>
    <source>
        <strain evidence="1">UBA9360</strain>
    </source>
</reference>
<name>A0A348WLX2_9GAMM</name>
<evidence type="ECO:0000313" key="2">
    <source>
        <dbReference type="Proteomes" id="UP000262878"/>
    </source>
</evidence>
<sequence length="75" mass="8278">MAKDKVRKGSVDSARIRGSKGRYTISFTNSHSDDQSLTLSSSRQPYEPRVFKSVDGAIAELQRIGLTEVFVTTTV</sequence>
<dbReference type="Proteomes" id="UP000262878">
    <property type="component" value="Unassembled WGS sequence"/>
</dbReference>